<proteinExistence type="predicted"/>
<sequence length="234" mass="23854">MNIMRKTLIGMLVVLGMATSGWATTYSDYAYSDASGRAATADFTLDGTNLTLLLTNTSTSAVPNPTYILTALLFGTSSSLTALSAIVPSGSTVITKKGTLYPAGTNVGSQWAYNDNGVSSAGLGIFGPHDIIGGPGLISAPGNAPAGLPYGIAGTGTINFKNGDLGNAQLIQDAVQFTFTTGNDFTLADISNVKFQYGTSRGGYPANPVPEPCTLLLLGGGFGAAALARRRAGR</sequence>
<dbReference type="AlphaFoldDB" id="A0A7J4ZSJ7"/>
<dbReference type="EMBL" id="VZQZ01000004">
    <property type="protein sequence ID" value="KAB0665679.1"/>
    <property type="molecule type" value="Genomic_DNA"/>
</dbReference>
<gene>
    <name evidence="3" type="ORF">F6V25_08130</name>
</gene>
<keyword evidence="1" id="KW-0472">Membrane</keyword>
<keyword evidence="1" id="KW-0812">Transmembrane</keyword>
<accession>A0A7J4ZSJ7</accession>
<evidence type="ECO:0000256" key="2">
    <source>
        <dbReference type="SAM" id="SignalP"/>
    </source>
</evidence>
<feature type="signal peptide" evidence="2">
    <location>
        <begin position="1"/>
        <end position="23"/>
    </location>
</feature>
<dbReference type="Proteomes" id="UP000420562">
    <property type="component" value="Unassembled WGS sequence"/>
</dbReference>
<organism evidence="3 4">
    <name type="scientific">Oryzomonas japonica</name>
    <dbReference type="NCBI Taxonomy" id="2603858"/>
    <lineage>
        <taxon>Bacteria</taxon>
        <taxon>Pseudomonadati</taxon>
        <taxon>Thermodesulfobacteriota</taxon>
        <taxon>Desulfuromonadia</taxon>
        <taxon>Geobacterales</taxon>
        <taxon>Geobacteraceae</taxon>
        <taxon>Oryzomonas</taxon>
    </lineage>
</organism>
<evidence type="ECO:0000256" key="1">
    <source>
        <dbReference type="SAM" id="Phobius"/>
    </source>
</evidence>
<dbReference type="NCBIfam" id="TIGR02595">
    <property type="entry name" value="PEP_CTERM"/>
    <property type="match status" value="1"/>
</dbReference>
<keyword evidence="2" id="KW-0732">Signal</keyword>
<name>A0A7J4ZSJ7_9BACT</name>
<keyword evidence="4" id="KW-1185">Reference proteome</keyword>
<keyword evidence="1" id="KW-1133">Transmembrane helix</keyword>
<feature type="transmembrane region" description="Helical" evidence="1">
    <location>
        <begin position="67"/>
        <end position="87"/>
    </location>
</feature>
<protein>
    <submittedName>
        <fullName evidence="3">PEP-CTERM sorting domain-containing protein</fullName>
    </submittedName>
</protein>
<feature type="chain" id="PRO_5029806741" evidence="2">
    <location>
        <begin position="24"/>
        <end position="234"/>
    </location>
</feature>
<reference evidence="3 4" key="1">
    <citation type="submission" date="2019-09" db="EMBL/GenBank/DDBJ databases">
        <title>Geobacter sp. Red96, a novel strain isolated from paddy soil.</title>
        <authorList>
            <person name="Xu Z."/>
            <person name="Masuda Y."/>
            <person name="Itoh H."/>
            <person name="Senoo K."/>
        </authorList>
    </citation>
    <scope>NUCLEOTIDE SEQUENCE [LARGE SCALE GENOMIC DNA]</scope>
    <source>
        <strain evidence="3 4">Red96</strain>
    </source>
</reference>
<dbReference type="InterPro" id="IPR054644">
    <property type="entry name" value="Xrt_dep_XDD4"/>
</dbReference>
<comment type="caution">
    <text evidence="3">The sequence shown here is derived from an EMBL/GenBank/DDBJ whole genome shotgun (WGS) entry which is preliminary data.</text>
</comment>
<evidence type="ECO:0000313" key="4">
    <source>
        <dbReference type="Proteomes" id="UP000420562"/>
    </source>
</evidence>
<evidence type="ECO:0000313" key="3">
    <source>
        <dbReference type="EMBL" id="KAB0665679.1"/>
    </source>
</evidence>
<dbReference type="InterPro" id="IPR013424">
    <property type="entry name" value="Ice-binding_C"/>
</dbReference>
<dbReference type="NCBIfam" id="NF045504">
    <property type="entry name" value="Xrt_dep_XDD4"/>
    <property type="match status" value="1"/>
</dbReference>